<evidence type="ECO:0000256" key="5">
    <source>
        <dbReference type="SAM" id="MobiDB-lite"/>
    </source>
</evidence>
<dbReference type="AlphaFoldDB" id="A0A8C5GL05"/>
<dbReference type="Gene3D" id="1.25.40.20">
    <property type="entry name" value="Ankyrin repeat-containing domain"/>
    <property type="match status" value="1"/>
</dbReference>
<keyword evidence="2" id="KW-0677">Repeat</keyword>
<sequence length="227" mass="24617">SLHTKTAYLLFVAESWLEHSVFLRRLRLTRLLLEGGAYINESDGHGRTPLIVACQTQHVDAQSASRVKLVQFLLDKGADPNIQDKDGRSAVMHACRERAGAEVVSLLLANGADISLQDRTSTSALVYAVTAGDLSVLKLLLDTCKANGKEVIIISTEQFPCGKLKAEQFLTVPSFSPLVQNNMSTPQSPASPSDVQNKSPSEPGSEVAAICFDWLGLVDRGKRTEQI</sequence>
<accession>A0A8C5GL05</accession>
<dbReference type="InterPro" id="IPR002110">
    <property type="entry name" value="Ankyrin_rpt"/>
</dbReference>
<feature type="region of interest" description="Disordered" evidence="5">
    <location>
        <begin position="180"/>
        <end position="204"/>
    </location>
</feature>
<feature type="compositionally biased region" description="Polar residues" evidence="5">
    <location>
        <begin position="180"/>
        <end position="202"/>
    </location>
</feature>
<evidence type="ECO:0000313" key="6">
    <source>
        <dbReference type="Ensembl" id="ENSGWIP00000031650.1"/>
    </source>
</evidence>
<keyword evidence="3 4" id="KW-0040">ANK repeat</keyword>
<dbReference type="InterPro" id="IPR036770">
    <property type="entry name" value="Ankyrin_rpt-contain_sf"/>
</dbReference>
<feature type="repeat" description="ANK" evidence="4">
    <location>
        <begin position="45"/>
        <end position="85"/>
    </location>
</feature>
<dbReference type="Pfam" id="PF12796">
    <property type="entry name" value="Ank_2"/>
    <property type="match status" value="1"/>
</dbReference>
<dbReference type="PROSITE" id="PS50297">
    <property type="entry name" value="ANK_REP_REGION"/>
    <property type="match status" value="2"/>
</dbReference>
<evidence type="ECO:0000256" key="1">
    <source>
        <dbReference type="ARBA" id="ARBA00010029"/>
    </source>
</evidence>
<dbReference type="PANTHER" id="PTHR24156:SF1">
    <property type="entry name" value="ANKYRIN REPEAT DOMAIN-CONTAINING PROTEIN 34B"/>
    <property type="match status" value="1"/>
</dbReference>
<dbReference type="SUPFAM" id="SSF48403">
    <property type="entry name" value="Ankyrin repeat"/>
    <property type="match status" value="1"/>
</dbReference>
<dbReference type="InterPro" id="IPR042637">
    <property type="entry name" value="AN34A/B/C"/>
</dbReference>
<reference evidence="6" key="2">
    <citation type="submission" date="2025-08" db="UniProtKB">
        <authorList>
            <consortium name="Ensembl"/>
        </authorList>
    </citation>
    <scope>IDENTIFICATION</scope>
</reference>
<dbReference type="Ensembl" id="ENSGWIT00000034467.1">
    <property type="protein sequence ID" value="ENSGWIP00000031650.1"/>
    <property type="gene ID" value="ENSGWIG00000016345.1"/>
</dbReference>
<comment type="similarity">
    <text evidence="1">Belongs to the ANKRD34 family.</text>
</comment>
<organism evidence="6 7">
    <name type="scientific">Gouania willdenowi</name>
    <name type="common">Blunt-snouted clingfish</name>
    <name type="synonym">Lepadogaster willdenowi</name>
    <dbReference type="NCBI Taxonomy" id="441366"/>
    <lineage>
        <taxon>Eukaryota</taxon>
        <taxon>Metazoa</taxon>
        <taxon>Chordata</taxon>
        <taxon>Craniata</taxon>
        <taxon>Vertebrata</taxon>
        <taxon>Euteleostomi</taxon>
        <taxon>Actinopterygii</taxon>
        <taxon>Neopterygii</taxon>
        <taxon>Teleostei</taxon>
        <taxon>Neoteleostei</taxon>
        <taxon>Acanthomorphata</taxon>
        <taxon>Ovalentaria</taxon>
        <taxon>Blenniimorphae</taxon>
        <taxon>Blenniiformes</taxon>
        <taxon>Gobiesocoidei</taxon>
        <taxon>Gobiesocidae</taxon>
        <taxon>Gobiesocinae</taxon>
        <taxon>Gouania</taxon>
    </lineage>
</organism>
<feature type="repeat" description="ANK" evidence="4">
    <location>
        <begin position="86"/>
        <end position="119"/>
    </location>
</feature>
<reference evidence="6" key="3">
    <citation type="submission" date="2025-09" db="UniProtKB">
        <authorList>
            <consortium name="Ensembl"/>
        </authorList>
    </citation>
    <scope>IDENTIFICATION</scope>
</reference>
<dbReference type="PRINTS" id="PR01415">
    <property type="entry name" value="ANKYRIN"/>
</dbReference>
<name>A0A8C5GL05_GOUWI</name>
<keyword evidence="7" id="KW-1185">Reference proteome</keyword>
<evidence type="ECO:0000256" key="3">
    <source>
        <dbReference type="ARBA" id="ARBA00023043"/>
    </source>
</evidence>
<evidence type="ECO:0008006" key="8">
    <source>
        <dbReference type="Google" id="ProtNLM"/>
    </source>
</evidence>
<dbReference type="PANTHER" id="PTHR24156">
    <property type="entry name" value="ANK_REP_REGION DOMAIN-CONTAINING PROTEIN"/>
    <property type="match status" value="1"/>
</dbReference>
<protein>
    <recommendedName>
        <fullName evidence="8">Ankyrin repeat domain 34Ba</fullName>
    </recommendedName>
</protein>
<reference evidence="6" key="1">
    <citation type="submission" date="2020-06" db="EMBL/GenBank/DDBJ databases">
        <authorList>
            <consortium name="Wellcome Sanger Institute Data Sharing"/>
        </authorList>
    </citation>
    <scope>NUCLEOTIDE SEQUENCE [LARGE SCALE GENOMIC DNA]</scope>
</reference>
<dbReference type="Proteomes" id="UP000694680">
    <property type="component" value="Chromosome 12"/>
</dbReference>
<proteinExistence type="inferred from homology"/>
<dbReference type="PROSITE" id="PS50088">
    <property type="entry name" value="ANK_REPEAT"/>
    <property type="match status" value="2"/>
</dbReference>
<evidence type="ECO:0000313" key="7">
    <source>
        <dbReference type="Proteomes" id="UP000694680"/>
    </source>
</evidence>
<dbReference type="SMART" id="SM00248">
    <property type="entry name" value="ANK"/>
    <property type="match status" value="3"/>
</dbReference>
<evidence type="ECO:0000256" key="2">
    <source>
        <dbReference type="ARBA" id="ARBA00022737"/>
    </source>
</evidence>
<evidence type="ECO:0000256" key="4">
    <source>
        <dbReference type="PROSITE-ProRule" id="PRU00023"/>
    </source>
</evidence>